<dbReference type="AlphaFoldDB" id="A0A1Y0CHY2"/>
<feature type="region of interest" description="Disordered" evidence="1">
    <location>
        <begin position="1"/>
        <end position="23"/>
    </location>
</feature>
<keyword evidence="3" id="KW-1185">Reference proteome</keyword>
<sequence length="217" mass="23153">MAPRSVVHCGAMATPDGPPGAIDPDSLLTADGIAELAGGMVKPNTVRSWWRNGSLPYEVFPELGAKSNKRTRRRDAERFLRRKLGGLPAAPLAETSMATPTESDEPHANSSPTPPSASSADLLDTLASLKAAADSAMQALIAEAEHHAEMAAAQAAVSRAQAEADTIRAQADAKRVETLKHLQNVFRGYDLALATHLQPAYPPHFDRTAEQPHTPQR</sequence>
<evidence type="ECO:0000256" key="1">
    <source>
        <dbReference type="SAM" id="MobiDB-lite"/>
    </source>
</evidence>
<dbReference type="Proteomes" id="UP000195331">
    <property type="component" value="Plasmid unnamed4"/>
</dbReference>
<gene>
    <name evidence="2" type="ORF">BTO20_38815</name>
</gene>
<accession>A0A1Y0CHY2</accession>
<dbReference type="EMBL" id="CP020813">
    <property type="protein sequence ID" value="ART74546.1"/>
    <property type="molecule type" value="Genomic_DNA"/>
</dbReference>
<dbReference type="OrthoDB" id="4761627at2"/>
<organism evidence="2 3">
    <name type="scientific">Mycobacterium dioxanotrophicus</name>
    <dbReference type="NCBI Taxonomy" id="482462"/>
    <lineage>
        <taxon>Bacteria</taxon>
        <taxon>Bacillati</taxon>
        <taxon>Actinomycetota</taxon>
        <taxon>Actinomycetes</taxon>
        <taxon>Mycobacteriales</taxon>
        <taxon>Mycobacteriaceae</taxon>
        <taxon>Mycobacterium</taxon>
    </lineage>
</organism>
<reference evidence="2 3" key="1">
    <citation type="submission" date="2017-04" db="EMBL/GenBank/DDBJ databases">
        <title>Whole Genome Sequence of 1,4-Dioxane Degrading Bacterium Mycobacterium dioxanotrophicus PH-06.</title>
        <authorList>
            <person name="He Y."/>
        </authorList>
    </citation>
    <scope>NUCLEOTIDE SEQUENCE [LARGE SCALE GENOMIC DNA]</scope>
    <source>
        <strain evidence="2 3">PH-06</strain>
        <plasmid evidence="2 3">unnamed4</plasmid>
    </source>
</reference>
<name>A0A1Y0CHY2_9MYCO</name>
<feature type="compositionally biased region" description="Low complexity" evidence="1">
    <location>
        <begin position="108"/>
        <end position="120"/>
    </location>
</feature>
<keyword evidence="2" id="KW-0614">Plasmid</keyword>
<evidence type="ECO:0000313" key="3">
    <source>
        <dbReference type="Proteomes" id="UP000195331"/>
    </source>
</evidence>
<protein>
    <submittedName>
        <fullName evidence="2">Uncharacterized protein</fullName>
    </submittedName>
</protein>
<feature type="region of interest" description="Disordered" evidence="1">
    <location>
        <begin position="90"/>
        <end position="120"/>
    </location>
</feature>
<geneLocation type="plasmid" evidence="2 3">
    <name>unnamed4</name>
</geneLocation>
<evidence type="ECO:0000313" key="2">
    <source>
        <dbReference type="EMBL" id="ART74546.1"/>
    </source>
</evidence>
<proteinExistence type="predicted"/>
<dbReference type="KEGG" id="mdx:BTO20_38815"/>